<dbReference type="OrthoDB" id="283809at2"/>
<reference evidence="13" key="1">
    <citation type="submission" date="2016-01" db="EMBL/GenBank/DDBJ databases">
        <title>Draft genome of Chromobacterium sp. F49.</title>
        <authorList>
            <person name="Hong K.W."/>
        </authorList>
    </citation>
    <scope>NUCLEOTIDE SEQUENCE [LARGE SCALE GENOMIC DNA]</scope>
    <source>
        <strain evidence="13">P7IIIA</strain>
    </source>
</reference>
<dbReference type="Gene3D" id="1.10.443.10">
    <property type="entry name" value="Intergrase catalytic core"/>
    <property type="match status" value="1"/>
</dbReference>
<dbReference type="Pfam" id="PF00589">
    <property type="entry name" value="Phage_integrase"/>
    <property type="match status" value="1"/>
</dbReference>
<keyword evidence="6 9" id="KW-0238">DNA-binding</keyword>
<keyword evidence="7" id="KW-0233">DNA recombination</keyword>
<dbReference type="Proteomes" id="UP000076567">
    <property type="component" value="Unassembled WGS sequence"/>
</dbReference>
<sequence length="350" mass="40456">MAGQMHLVEQRLQNLPWYVSEFIAHKGRKNSEETLINYCRDYELFFNWLVSESISPGPAKEVPLNVLEQLRIINIESFENFCRQQLGNAKDTVARKIAALKSLFHYLSQIAEDDNLYPYIKRNVMAKIDIVKEKHSEAKKAEHISSRILLEDEIIQFREFVAHGYGEVFKKNPRKFKAYKRNQIRDLALISLVLGSGMRVAEIVSIDIDMVDWNRSHVLVKRKGDKHDKVVFSDIALLDLLAYKEIRQEQYIPDKSEKALFLSSPTRTGKSERLSKSAAQKMVDRYADAFGKGALSIHKLRHTFATNHYKENKDIATLKRQLGHSNINTTMIYTHVFDNTLKDSVNKADK</sequence>
<keyword evidence="8" id="KW-0131">Cell cycle</keyword>
<dbReference type="InterPro" id="IPR050090">
    <property type="entry name" value="Tyrosine_recombinase_XerCD"/>
</dbReference>
<evidence type="ECO:0000256" key="6">
    <source>
        <dbReference type="ARBA" id="ARBA00023125"/>
    </source>
</evidence>
<dbReference type="GO" id="GO:0003677">
    <property type="term" value="F:DNA binding"/>
    <property type="evidence" value="ECO:0007669"/>
    <property type="project" value="UniProtKB-UniRule"/>
</dbReference>
<dbReference type="InterPro" id="IPR044068">
    <property type="entry name" value="CB"/>
</dbReference>
<comment type="caution">
    <text evidence="12">The sequence shown here is derived from an EMBL/GenBank/DDBJ whole genome shotgun (WGS) entry which is preliminary data.</text>
</comment>
<gene>
    <name evidence="12" type="ORF">AWM68_17650</name>
</gene>
<dbReference type="RefSeq" id="WP_066238503.1">
    <property type="nucleotide sequence ID" value="NZ_LRFC01000006.1"/>
</dbReference>
<organism evidence="12 13">
    <name type="scientific">Fictibacillus phosphorivorans</name>
    <dbReference type="NCBI Taxonomy" id="1221500"/>
    <lineage>
        <taxon>Bacteria</taxon>
        <taxon>Bacillati</taxon>
        <taxon>Bacillota</taxon>
        <taxon>Bacilli</taxon>
        <taxon>Bacillales</taxon>
        <taxon>Fictibacillaceae</taxon>
        <taxon>Fictibacillus</taxon>
    </lineage>
</organism>
<dbReference type="AlphaFoldDB" id="A0A161RUQ7"/>
<name>A0A161RUQ7_9BACL</name>
<evidence type="ECO:0008006" key="14">
    <source>
        <dbReference type="Google" id="ProtNLM"/>
    </source>
</evidence>
<proteinExistence type="predicted"/>
<evidence type="ECO:0000313" key="13">
    <source>
        <dbReference type="Proteomes" id="UP000076567"/>
    </source>
</evidence>
<keyword evidence="4" id="KW-0159">Chromosome partition</keyword>
<accession>A0A161RUQ7</accession>
<evidence type="ECO:0000256" key="1">
    <source>
        <dbReference type="ARBA" id="ARBA00004496"/>
    </source>
</evidence>
<dbReference type="GO" id="GO:0007059">
    <property type="term" value="P:chromosome segregation"/>
    <property type="evidence" value="ECO:0007669"/>
    <property type="project" value="UniProtKB-KW"/>
</dbReference>
<evidence type="ECO:0000259" key="11">
    <source>
        <dbReference type="PROSITE" id="PS51900"/>
    </source>
</evidence>
<dbReference type="NCBIfam" id="NF003462">
    <property type="entry name" value="PRK05084.1"/>
    <property type="match status" value="1"/>
</dbReference>
<keyword evidence="2" id="KW-0963">Cytoplasm</keyword>
<dbReference type="GO" id="GO:0005737">
    <property type="term" value="C:cytoplasm"/>
    <property type="evidence" value="ECO:0007669"/>
    <property type="project" value="UniProtKB-SubCell"/>
</dbReference>
<dbReference type="InterPro" id="IPR011010">
    <property type="entry name" value="DNA_brk_join_enz"/>
</dbReference>
<dbReference type="EMBL" id="LRFC01000006">
    <property type="protein sequence ID" value="KZE67996.1"/>
    <property type="molecule type" value="Genomic_DNA"/>
</dbReference>
<evidence type="ECO:0000256" key="3">
    <source>
        <dbReference type="ARBA" id="ARBA00022618"/>
    </source>
</evidence>
<evidence type="ECO:0000313" key="12">
    <source>
        <dbReference type="EMBL" id="KZE67996.1"/>
    </source>
</evidence>
<dbReference type="InterPro" id="IPR013762">
    <property type="entry name" value="Integrase-like_cat_sf"/>
</dbReference>
<comment type="subcellular location">
    <subcellularLocation>
        <location evidence="1">Cytoplasm</location>
    </subcellularLocation>
</comment>
<dbReference type="InterPro" id="IPR010998">
    <property type="entry name" value="Integrase_recombinase_N"/>
</dbReference>
<keyword evidence="13" id="KW-1185">Reference proteome</keyword>
<evidence type="ECO:0000256" key="8">
    <source>
        <dbReference type="ARBA" id="ARBA00023306"/>
    </source>
</evidence>
<dbReference type="Gene3D" id="1.10.150.130">
    <property type="match status" value="1"/>
</dbReference>
<evidence type="ECO:0000256" key="2">
    <source>
        <dbReference type="ARBA" id="ARBA00022490"/>
    </source>
</evidence>
<evidence type="ECO:0000259" key="10">
    <source>
        <dbReference type="PROSITE" id="PS51898"/>
    </source>
</evidence>
<dbReference type="GO" id="GO:0051301">
    <property type="term" value="P:cell division"/>
    <property type="evidence" value="ECO:0007669"/>
    <property type="project" value="UniProtKB-KW"/>
</dbReference>
<dbReference type="PANTHER" id="PTHR30349">
    <property type="entry name" value="PHAGE INTEGRASE-RELATED"/>
    <property type="match status" value="1"/>
</dbReference>
<evidence type="ECO:0000256" key="7">
    <source>
        <dbReference type="ARBA" id="ARBA00023172"/>
    </source>
</evidence>
<feature type="domain" description="Core-binding (CB)" evidence="11">
    <location>
        <begin position="13"/>
        <end position="108"/>
    </location>
</feature>
<dbReference type="PANTHER" id="PTHR30349:SF77">
    <property type="entry name" value="TYROSINE RECOMBINASE XERC"/>
    <property type="match status" value="1"/>
</dbReference>
<protein>
    <recommendedName>
        <fullName evidence="14">Tyrosine recombinase XerS</fullName>
    </recommendedName>
</protein>
<dbReference type="GO" id="GO:0006310">
    <property type="term" value="P:DNA recombination"/>
    <property type="evidence" value="ECO:0007669"/>
    <property type="project" value="UniProtKB-KW"/>
</dbReference>
<dbReference type="PROSITE" id="PS51898">
    <property type="entry name" value="TYR_RECOMBINASE"/>
    <property type="match status" value="1"/>
</dbReference>
<evidence type="ECO:0000256" key="5">
    <source>
        <dbReference type="ARBA" id="ARBA00022908"/>
    </source>
</evidence>
<dbReference type="SUPFAM" id="SSF56349">
    <property type="entry name" value="DNA breaking-rejoining enzymes"/>
    <property type="match status" value="1"/>
</dbReference>
<dbReference type="InterPro" id="IPR002104">
    <property type="entry name" value="Integrase_catalytic"/>
</dbReference>
<dbReference type="PROSITE" id="PS51900">
    <property type="entry name" value="CB"/>
    <property type="match status" value="1"/>
</dbReference>
<feature type="domain" description="Tyr recombinase" evidence="10">
    <location>
        <begin position="144"/>
        <end position="346"/>
    </location>
</feature>
<keyword evidence="5" id="KW-0229">DNA integration</keyword>
<evidence type="ECO:0000256" key="4">
    <source>
        <dbReference type="ARBA" id="ARBA00022829"/>
    </source>
</evidence>
<dbReference type="GO" id="GO:0015074">
    <property type="term" value="P:DNA integration"/>
    <property type="evidence" value="ECO:0007669"/>
    <property type="project" value="UniProtKB-KW"/>
</dbReference>
<evidence type="ECO:0000256" key="9">
    <source>
        <dbReference type="PROSITE-ProRule" id="PRU01248"/>
    </source>
</evidence>
<keyword evidence="3" id="KW-0132">Cell division</keyword>